<comment type="caution">
    <text evidence="1">The sequence shown here is derived from an EMBL/GenBank/DDBJ whole genome shotgun (WGS) entry which is preliminary data.</text>
</comment>
<gene>
    <name evidence="1" type="ORF">GCM10023338_01660</name>
</gene>
<dbReference type="Gene3D" id="3.20.80.10">
    <property type="entry name" value="Regulatory factor, effector binding domain"/>
    <property type="match status" value="1"/>
</dbReference>
<sequence>MLQPLLSLRTNNFNDPDIIEKVTDLWDKALGMLDHYDGNIYSVYHNYESNYKGSYDISIATSTTQKQSNTIILGKNYREFPIALNQPSSIVEVWQTIWQMEDNGEIDRQYDVDYEEYRTDGTVSIFISLKS</sequence>
<evidence type="ECO:0000313" key="2">
    <source>
        <dbReference type="Proteomes" id="UP001500631"/>
    </source>
</evidence>
<keyword evidence="2" id="KW-1185">Reference proteome</keyword>
<dbReference type="Proteomes" id="UP001500631">
    <property type="component" value="Unassembled WGS sequence"/>
</dbReference>
<proteinExistence type="predicted"/>
<dbReference type="RefSeq" id="WP_077925940.1">
    <property type="nucleotide sequence ID" value="NZ_BAABKE010000001.1"/>
</dbReference>
<evidence type="ECO:0000313" key="1">
    <source>
        <dbReference type="EMBL" id="GAA5094004.1"/>
    </source>
</evidence>
<protein>
    <submittedName>
        <fullName evidence="1">GyrI-like domain-containing protein</fullName>
    </submittedName>
</protein>
<reference evidence="2" key="1">
    <citation type="journal article" date="2019" name="Int. J. Syst. Evol. Microbiol.">
        <title>The Global Catalogue of Microorganisms (GCM) 10K type strain sequencing project: providing services to taxonomists for standard genome sequencing and annotation.</title>
        <authorList>
            <consortium name="The Broad Institute Genomics Platform"/>
            <consortium name="The Broad Institute Genome Sequencing Center for Infectious Disease"/>
            <person name="Wu L."/>
            <person name="Ma J."/>
        </authorList>
    </citation>
    <scope>NUCLEOTIDE SEQUENCE [LARGE SCALE GENOMIC DNA]</scope>
    <source>
        <strain evidence="2">JCM 18424</strain>
    </source>
</reference>
<name>A0ABP9MGY7_9GAMM</name>
<organism evidence="1 2">
    <name type="scientific">Wohlfahrtiimonas larvae</name>
    <dbReference type="NCBI Taxonomy" id="1157986"/>
    <lineage>
        <taxon>Bacteria</taxon>
        <taxon>Pseudomonadati</taxon>
        <taxon>Pseudomonadota</taxon>
        <taxon>Gammaproteobacteria</taxon>
        <taxon>Cardiobacteriales</taxon>
        <taxon>Ignatzschineriaceae</taxon>
        <taxon>Wohlfahrtiimonas</taxon>
    </lineage>
</organism>
<dbReference type="EMBL" id="BAABKE010000001">
    <property type="protein sequence ID" value="GAA5094004.1"/>
    <property type="molecule type" value="Genomic_DNA"/>
</dbReference>
<dbReference type="InterPro" id="IPR011256">
    <property type="entry name" value="Reg_factor_effector_dom_sf"/>
</dbReference>
<accession>A0ABP9MGY7</accession>